<keyword evidence="9" id="KW-0333">Golgi apparatus</keyword>
<keyword evidence="4" id="KW-1003">Cell membrane</keyword>
<evidence type="ECO:0000259" key="24">
    <source>
        <dbReference type="PROSITE" id="PS50192"/>
    </source>
</evidence>
<dbReference type="PROSITE" id="PS50192">
    <property type="entry name" value="T_SNARE"/>
    <property type="match status" value="1"/>
</dbReference>
<comment type="subcellular location">
    <subcellularLocation>
        <location evidence="16">Cell projection</location>
        <location evidence="16">Cilium membrane</location>
        <topology evidence="16">Peripheral membrane protein</topology>
    </subcellularLocation>
    <subcellularLocation>
        <location evidence="17">Cytoplasmic vesicle</location>
        <location evidence="17">Autophagosome membrane</location>
        <topology evidence="17">Peripheral membrane protein</topology>
    </subcellularLocation>
    <subcellularLocation>
        <location evidence="1">Golgi apparatus membrane</location>
        <topology evidence="1">Peripheral membrane protein</topology>
    </subcellularLocation>
</comment>
<feature type="region of interest" description="Disordered" evidence="23">
    <location>
        <begin position="1"/>
        <end position="38"/>
    </location>
</feature>
<dbReference type="GO" id="GO:0006914">
    <property type="term" value="P:autophagy"/>
    <property type="evidence" value="ECO:0007669"/>
    <property type="project" value="UniProtKB-KW"/>
</dbReference>
<keyword evidence="12" id="KW-0472">Membrane</keyword>
<dbReference type="SUPFAM" id="SSF58038">
    <property type="entry name" value="SNARE fusion complex"/>
    <property type="match status" value="2"/>
</dbReference>
<dbReference type="GO" id="GO:0016082">
    <property type="term" value="P:synaptic vesicle priming"/>
    <property type="evidence" value="ECO:0007669"/>
    <property type="project" value="TreeGrafter"/>
</dbReference>
<dbReference type="PANTHER" id="PTHR19305">
    <property type="entry name" value="SYNAPTOSOMAL ASSOCIATED PROTEIN"/>
    <property type="match status" value="1"/>
</dbReference>
<dbReference type="GO" id="GO:0000139">
    <property type="term" value="C:Golgi membrane"/>
    <property type="evidence" value="ECO:0007669"/>
    <property type="project" value="UniProtKB-SubCell"/>
</dbReference>
<keyword evidence="8" id="KW-0072">Autophagy</keyword>
<evidence type="ECO:0000256" key="22">
    <source>
        <dbReference type="SAM" id="Coils"/>
    </source>
</evidence>
<evidence type="ECO:0000256" key="3">
    <source>
        <dbReference type="ARBA" id="ARBA00022448"/>
    </source>
</evidence>
<dbReference type="GO" id="GO:0019905">
    <property type="term" value="F:syntaxin binding"/>
    <property type="evidence" value="ECO:0007669"/>
    <property type="project" value="TreeGrafter"/>
</dbReference>
<dbReference type="GO" id="GO:0000421">
    <property type="term" value="C:autophagosome membrane"/>
    <property type="evidence" value="ECO:0007669"/>
    <property type="project" value="UniProtKB-SubCell"/>
</dbReference>
<evidence type="ECO:0000256" key="6">
    <source>
        <dbReference type="ARBA" id="ARBA00022553"/>
    </source>
</evidence>
<proteinExistence type="inferred from homology"/>
<evidence type="ECO:0000256" key="17">
    <source>
        <dbReference type="ARBA" id="ARBA00037854"/>
    </source>
</evidence>
<protein>
    <recommendedName>
        <fullName evidence="18">Synaptosomal-associated protein 29</fullName>
    </recommendedName>
    <alternativeName>
        <fullName evidence="19">Soluble 29 kDa NSF attachment protein</fullName>
    </alternativeName>
    <alternativeName>
        <fullName evidence="20">Vesicle-membrane fusion protein SNAP-29</fullName>
    </alternativeName>
</protein>
<dbReference type="SMART" id="SM00397">
    <property type="entry name" value="t_SNARE"/>
    <property type="match status" value="2"/>
</dbReference>
<evidence type="ECO:0000256" key="12">
    <source>
        <dbReference type="ARBA" id="ARBA00023136"/>
    </source>
</evidence>
<dbReference type="CDD" id="cd15856">
    <property type="entry name" value="SNARE_SNAP29C"/>
    <property type="match status" value="1"/>
</dbReference>
<feature type="region of interest" description="Disordered" evidence="23">
    <location>
        <begin position="148"/>
        <end position="171"/>
    </location>
</feature>
<dbReference type="InterPro" id="IPR000727">
    <property type="entry name" value="T_SNARE_dom"/>
</dbReference>
<dbReference type="OrthoDB" id="18679at2759"/>
<comment type="subunit">
    <text evidence="21">Forms a SNARE complex, composed of VAMP8, SNAP29 and STX17, involved in fusion of autophagosome with lysosome. Interacts with multiple syntaxins including STX6. Interacts with EIPR1. Interacts with STX17; this interaction is increased in the absence of TMEM39A.</text>
</comment>
<reference evidence="25 26" key="1">
    <citation type="submission" date="2019-09" db="EMBL/GenBank/DDBJ databases">
        <title>Bird 10,000 Genomes (B10K) Project - Family phase.</title>
        <authorList>
            <person name="Zhang G."/>
        </authorList>
    </citation>
    <scope>NUCLEOTIDE SEQUENCE [LARGE SCALE GENOMIC DNA]</scope>
    <source>
        <strain evidence="25">B10K-DU-008-63</strain>
    </source>
</reference>
<gene>
    <name evidence="25" type="primary">Snap29</name>
    <name evidence="25" type="ORF">GLABRA_R07826</name>
</gene>
<keyword evidence="11" id="KW-0969">Cilium</keyword>
<feature type="non-terminal residue" evidence="25">
    <location>
        <position position="1"/>
    </location>
</feature>
<dbReference type="FunFam" id="1.20.5.110:FF:000041">
    <property type="entry name" value="Synaptosomal-associated protein 29"/>
    <property type="match status" value="1"/>
</dbReference>
<keyword evidence="26" id="KW-1185">Reference proteome</keyword>
<feature type="compositionally biased region" description="Basic and acidic residues" evidence="23">
    <location>
        <begin position="20"/>
        <end position="29"/>
    </location>
</feature>
<accession>A0A7L0RJ51</accession>
<dbReference type="FunFam" id="1.20.5.110:FF:000051">
    <property type="entry name" value="synaptosomal-associated protein 29"/>
    <property type="match status" value="1"/>
</dbReference>
<dbReference type="GO" id="GO:0098793">
    <property type="term" value="C:presynapse"/>
    <property type="evidence" value="ECO:0007669"/>
    <property type="project" value="GOC"/>
</dbReference>
<dbReference type="EMBL" id="VXAP01000101">
    <property type="protein sequence ID" value="NXL30714.1"/>
    <property type="molecule type" value="Genomic_DNA"/>
</dbReference>
<comment type="similarity">
    <text evidence="2">Belongs to the SNAP-25 family.</text>
</comment>
<evidence type="ECO:0000256" key="4">
    <source>
        <dbReference type="ARBA" id="ARBA00022475"/>
    </source>
</evidence>
<keyword evidence="10 22" id="KW-0175">Coiled coil</keyword>
<evidence type="ECO:0000256" key="16">
    <source>
        <dbReference type="ARBA" id="ARBA00037808"/>
    </source>
</evidence>
<dbReference type="GO" id="GO:0031201">
    <property type="term" value="C:SNARE complex"/>
    <property type="evidence" value="ECO:0007669"/>
    <property type="project" value="TreeGrafter"/>
</dbReference>
<dbReference type="CDD" id="cd15887">
    <property type="entry name" value="SNARE_SNAP29N"/>
    <property type="match status" value="1"/>
</dbReference>
<evidence type="ECO:0000256" key="15">
    <source>
        <dbReference type="ARBA" id="ARBA00037064"/>
    </source>
</evidence>
<name>A0A7L0RJ51_GLABR</name>
<feature type="non-terminal residue" evidence="25">
    <location>
        <position position="256"/>
    </location>
</feature>
<evidence type="ECO:0000256" key="11">
    <source>
        <dbReference type="ARBA" id="ARBA00023069"/>
    </source>
</evidence>
<comment type="function">
    <text evidence="15">SNAREs, soluble N-ethylmaleimide-sensitive factor-attachment protein receptors, are essential proteins for fusion of cellular membranes. SNAREs localized on opposing membranes assemble to form a trans-SNARE complex, an extended, parallel four alpha-helical bundle that drives membrane fusion. SNAP29 is a SNARE involved in autophagy through the direct control of autophagosome membrane fusion with the lysososome membrane. Also plays a role in ciliogenesis by regulating membrane fusions.</text>
</comment>
<keyword evidence="14" id="KW-0968">Cytoplasmic vesicle</keyword>
<dbReference type="GO" id="GO:0015031">
    <property type="term" value="P:protein transport"/>
    <property type="evidence" value="ECO:0007669"/>
    <property type="project" value="UniProtKB-KW"/>
</dbReference>
<dbReference type="PANTHER" id="PTHR19305:SF9">
    <property type="entry name" value="SYNAPTOSOMAL-ASSOCIATED PROTEIN 29"/>
    <property type="match status" value="1"/>
</dbReference>
<evidence type="ECO:0000256" key="7">
    <source>
        <dbReference type="ARBA" id="ARBA00022927"/>
    </source>
</evidence>
<evidence type="ECO:0000256" key="5">
    <source>
        <dbReference type="ARBA" id="ARBA00022490"/>
    </source>
</evidence>
<evidence type="ECO:0000256" key="14">
    <source>
        <dbReference type="ARBA" id="ARBA00023329"/>
    </source>
</evidence>
<feature type="coiled-coil region" evidence="22">
    <location>
        <begin position="218"/>
        <end position="252"/>
    </location>
</feature>
<evidence type="ECO:0000256" key="9">
    <source>
        <dbReference type="ARBA" id="ARBA00023034"/>
    </source>
</evidence>
<keyword evidence="13" id="KW-0966">Cell projection</keyword>
<keyword evidence="6" id="KW-0597">Phosphoprotein</keyword>
<evidence type="ECO:0000313" key="26">
    <source>
        <dbReference type="Proteomes" id="UP000591073"/>
    </source>
</evidence>
<evidence type="ECO:0000256" key="20">
    <source>
        <dbReference type="ARBA" id="ARBA00043032"/>
    </source>
</evidence>
<dbReference type="Pfam" id="PF12352">
    <property type="entry name" value="V-SNARE_C"/>
    <property type="match status" value="1"/>
</dbReference>
<dbReference type="Gene3D" id="1.20.5.110">
    <property type="match status" value="2"/>
</dbReference>
<evidence type="ECO:0000256" key="10">
    <source>
        <dbReference type="ARBA" id="ARBA00023054"/>
    </source>
</evidence>
<evidence type="ECO:0000256" key="2">
    <source>
        <dbReference type="ARBA" id="ARBA00009480"/>
    </source>
</evidence>
<dbReference type="GO" id="GO:0005484">
    <property type="term" value="F:SNAP receptor activity"/>
    <property type="evidence" value="ECO:0007669"/>
    <property type="project" value="TreeGrafter"/>
</dbReference>
<evidence type="ECO:0000256" key="23">
    <source>
        <dbReference type="SAM" id="MobiDB-lite"/>
    </source>
</evidence>
<dbReference type="GO" id="GO:0031410">
    <property type="term" value="C:cytoplasmic vesicle"/>
    <property type="evidence" value="ECO:0007669"/>
    <property type="project" value="UniProtKB-KW"/>
</dbReference>
<evidence type="ECO:0000256" key="21">
    <source>
        <dbReference type="ARBA" id="ARBA00046522"/>
    </source>
</evidence>
<evidence type="ECO:0000256" key="19">
    <source>
        <dbReference type="ARBA" id="ARBA00042308"/>
    </source>
</evidence>
<feature type="domain" description="T-SNARE coiled-coil homology" evidence="24">
    <location>
        <begin position="194"/>
        <end position="256"/>
    </location>
</feature>
<keyword evidence="7" id="KW-0653">Protein transport</keyword>
<evidence type="ECO:0000256" key="18">
    <source>
        <dbReference type="ARBA" id="ARBA00041113"/>
    </source>
</evidence>
<dbReference type="AlphaFoldDB" id="A0A7L0RJ51"/>
<dbReference type="GO" id="GO:0060170">
    <property type="term" value="C:ciliary membrane"/>
    <property type="evidence" value="ECO:0007669"/>
    <property type="project" value="UniProtKB-SubCell"/>
</dbReference>
<comment type="caution">
    <text evidence="25">The sequence shown here is derived from an EMBL/GenBank/DDBJ whole genome shotgun (WGS) entry which is preliminary data.</text>
</comment>
<keyword evidence="3" id="KW-0813">Transport</keyword>
<evidence type="ECO:0000256" key="1">
    <source>
        <dbReference type="ARBA" id="ARBA00004395"/>
    </source>
</evidence>
<sequence>MSALPKSYNPFAEEEEEEEAAARRPERGSGEASGAARQRYLQQEVLRRSAATADSTTRSLSLLYESERIGVATSEELVRQGEALKRTEQMVDKMDQDLKTSQKHINSIKSVWGGLVNYFKAKPPESKPEQNGTPEYYANSRLKEAIMSSKEQESKYQETHPNLRKLDNSDNDFNKADLVSSVQRDSYPKNQHLRAYHQKIDNNLDEMSSGLSRLKNLALGLQTEIDEQDDMLDRLTKKVETLDINIKSTDKKVRQL</sequence>
<evidence type="ECO:0000256" key="13">
    <source>
        <dbReference type="ARBA" id="ARBA00023273"/>
    </source>
</evidence>
<keyword evidence="5" id="KW-0963">Cytoplasm</keyword>
<evidence type="ECO:0000313" key="25">
    <source>
        <dbReference type="EMBL" id="NXL30714.1"/>
    </source>
</evidence>
<organism evidence="25 26">
    <name type="scientific">Glaucidium brasilianum</name>
    <name type="common">Ferruginous pygmy-owl</name>
    <dbReference type="NCBI Taxonomy" id="78217"/>
    <lineage>
        <taxon>Eukaryota</taxon>
        <taxon>Metazoa</taxon>
        <taxon>Chordata</taxon>
        <taxon>Craniata</taxon>
        <taxon>Vertebrata</taxon>
        <taxon>Euteleostomi</taxon>
        <taxon>Archelosauria</taxon>
        <taxon>Archosauria</taxon>
        <taxon>Dinosauria</taxon>
        <taxon>Saurischia</taxon>
        <taxon>Theropoda</taxon>
        <taxon>Coelurosauria</taxon>
        <taxon>Aves</taxon>
        <taxon>Neognathae</taxon>
        <taxon>Neoaves</taxon>
        <taxon>Telluraves</taxon>
        <taxon>Strigiformes</taxon>
        <taxon>Strigidae</taxon>
        <taxon>Glaucidium</taxon>
    </lineage>
</organism>
<evidence type="ECO:0000256" key="8">
    <source>
        <dbReference type="ARBA" id="ARBA00023006"/>
    </source>
</evidence>
<dbReference type="GO" id="GO:0031629">
    <property type="term" value="P:synaptic vesicle fusion to presynaptic active zone membrane"/>
    <property type="evidence" value="ECO:0007669"/>
    <property type="project" value="TreeGrafter"/>
</dbReference>
<dbReference type="Proteomes" id="UP000591073">
    <property type="component" value="Unassembled WGS sequence"/>
</dbReference>